<keyword evidence="9" id="KW-1185">Reference proteome</keyword>
<dbReference type="GO" id="GO:0046872">
    <property type="term" value="F:metal ion binding"/>
    <property type="evidence" value="ECO:0007669"/>
    <property type="project" value="UniProtKB-KW"/>
</dbReference>
<dbReference type="NCBIfam" id="TIGR01670">
    <property type="entry name" value="KdsC-phosphatas"/>
    <property type="match status" value="1"/>
</dbReference>
<proteinExistence type="inferred from homology"/>
<feature type="binding site" evidence="7">
    <location>
        <position position="18"/>
    </location>
    <ligand>
        <name>substrate</name>
    </ligand>
</feature>
<dbReference type="RefSeq" id="WP_014679242.1">
    <property type="nucleotide sequence ID" value="NC_017770.1"/>
</dbReference>
<dbReference type="InterPro" id="IPR036412">
    <property type="entry name" value="HAD-like_sf"/>
</dbReference>
<keyword evidence="4 7" id="KW-0479">Metal-binding</keyword>
<dbReference type="PANTHER" id="PTHR21485">
    <property type="entry name" value="HAD SUPERFAMILY MEMBERS CMAS AND KDSC"/>
    <property type="match status" value="1"/>
</dbReference>
<dbReference type="EMBL" id="CP003349">
    <property type="protein sequence ID" value="AFD06014.1"/>
    <property type="molecule type" value="Genomic_DNA"/>
</dbReference>
<dbReference type="GO" id="GO:0016788">
    <property type="term" value="F:hydrolase activity, acting on ester bonds"/>
    <property type="evidence" value="ECO:0007669"/>
    <property type="project" value="InterPro"/>
</dbReference>
<dbReference type="PANTHER" id="PTHR21485:SF3">
    <property type="entry name" value="N-ACYLNEURAMINATE CYTIDYLYLTRANSFERASE"/>
    <property type="match status" value="1"/>
</dbReference>
<sequence length="173" mass="19001">MSFLPKLKDITTFIFDVDGVLTDGSVLVTEDGHHLRSFNIKDGYALQLAVKRGYNVAIISGGTSEGVRKRLEGLGIKDIFLGAGKKIEVFEKLLVEKGISKEQVLYVGDDIPDFIVMRQVGIAACPNDGVPEIQEVSTYISPLNGGKGVARDVIEKVMKVQGKWMDDQQGFIW</sequence>
<evidence type="ECO:0000256" key="3">
    <source>
        <dbReference type="ARBA" id="ARBA00011881"/>
    </source>
</evidence>
<keyword evidence="6 7" id="KW-0460">Magnesium</keyword>
<evidence type="ECO:0000256" key="4">
    <source>
        <dbReference type="ARBA" id="ARBA00022723"/>
    </source>
</evidence>
<protein>
    <submittedName>
        <fullName evidence="8">3-deoxy-D-manno-octulosonate 8-phosphate phosphatase, YrbI family</fullName>
    </submittedName>
</protein>
<dbReference type="OrthoDB" id="9805604at2"/>
<evidence type="ECO:0000313" key="9">
    <source>
        <dbReference type="Proteomes" id="UP000007590"/>
    </source>
</evidence>
<dbReference type="InterPro" id="IPR023214">
    <property type="entry name" value="HAD_sf"/>
</dbReference>
<evidence type="ECO:0000256" key="5">
    <source>
        <dbReference type="ARBA" id="ARBA00022801"/>
    </source>
</evidence>
<evidence type="ECO:0000256" key="1">
    <source>
        <dbReference type="ARBA" id="ARBA00001946"/>
    </source>
</evidence>
<dbReference type="KEGG" id="scn:Solca_0899"/>
<evidence type="ECO:0000313" key="8">
    <source>
        <dbReference type="EMBL" id="AFD06014.1"/>
    </source>
</evidence>
<dbReference type="Pfam" id="PF13419">
    <property type="entry name" value="HAD_2"/>
    <property type="match status" value="1"/>
</dbReference>
<dbReference type="FunFam" id="3.40.50.1000:FF:000029">
    <property type="entry name" value="3-deoxy-D-manno-octulosonate 8-phosphate phosphatase KdsC"/>
    <property type="match status" value="1"/>
</dbReference>
<comment type="subunit">
    <text evidence="3">Homotetramer.</text>
</comment>
<dbReference type="SFLD" id="SFLDG01136">
    <property type="entry name" value="C1.6:_Phosphoserine_Phosphatas"/>
    <property type="match status" value="1"/>
</dbReference>
<accession>H8KV14</accession>
<evidence type="ECO:0000256" key="7">
    <source>
        <dbReference type="PIRSR" id="PIRSR006118-2"/>
    </source>
</evidence>
<gene>
    <name evidence="8" type="ordered locus">Solca_0899</name>
</gene>
<dbReference type="SFLD" id="SFLDS00003">
    <property type="entry name" value="Haloacid_Dehalogenase"/>
    <property type="match status" value="1"/>
</dbReference>
<dbReference type="AlphaFoldDB" id="H8KV14"/>
<comment type="similarity">
    <text evidence="2">Belongs to the KdsC family.</text>
</comment>
<dbReference type="eggNOG" id="COG1778">
    <property type="taxonomic scope" value="Bacteria"/>
</dbReference>
<evidence type="ECO:0000256" key="6">
    <source>
        <dbReference type="ARBA" id="ARBA00022842"/>
    </source>
</evidence>
<dbReference type="SFLD" id="SFLDG01138">
    <property type="entry name" value="C1.6.2:_Deoxy-d-mannose-octulo"/>
    <property type="match status" value="1"/>
</dbReference>
<dbReference type="GO" id="GO:0008781">
    <property type="term" value="F:N-acylneuraminate cytidylyltransferase activity"/>
    <property type="evidence" value="ECO:0007669"/>
    <property type="project" value="TreeGrafter"/>
</dbReference>
<dbReference type="HOGENOM" id="CLU_106694_1_0_10"/>
<feature type="binding site" evidence="7">
    <location>
        <position position="16"/>
    </location>
    <ligand>
        <name>Mg(2+)</name>
        <dbReference type="ChEBI" id="CHEBI:18420"/>
    </ligand>
</feature>
<dbReference type="PIRSF" id="PIRSF006118">
    <property type="entry name" value="KDO8-P_Ptase"/>
    <property type="match status" value="1"/>
</dbReference>
<feature type="binding site" evidence="7">
    <location>
        <position position="109"/>
    </location>
    <ligand>
        <name>Mg(2+)</name>
        <dbReference type="ChEBI" id="CHEBI:18420"/>
    </ligand>
</feature>
<reference evidence="8" key="1">
    <citation type="submission" date="2012-02" db="EMBL/GenBank/DDBJ databases">
        <title>The complete genome of Solitalea canadensis DSM 3403.</title>
        <authorList>
            <consortium name="US DOE Joint Genome Institute (JGI-PGF)"/>
            <person name="Lucas S."/>
            <person name="Copeland A."/>
            <person name="Lapidus A."/>
            <person name="Glavina del Rio T."/>
            <person name="Dalin E."/>
            <person name="Tice H."/>
            <person name="Bruce D."/>
            <person name="Goodwin L."/>
            <person name="Pitluck S."/>
            <person name="Peters L."/>
            <person name="Ovchinnikova G."/>
            <person name="Lu M."/>
            <person name="Kyrpides N."/>
            <person name="Mavromatis K."/>
            <person name="Ivanova N."/>
            <person name="Brettin T."/>
            <person name="Detter J.C."/>
            <person name="Han C."/>
            <person name="Larimer F."/>
            <person name="Land M."/>
            <person name="Hauser L."/>
            <person name="Markowitz V."/>
            <person name="Cheng J.-F."/>
            <person name="Hugenholtz P."/>
            <person name="Woyke T."/>
            <person name="Wu D."/>
            <person name="Spring S."/>
            <person name="Schroeder M."/>
            <person name="Kopitz M."/>
            <person name="Brambilla E."/>
            <person name="Klenk H.-P."/>
            <person name="Eisen J.A."/>
        </authorList>
    </citation>
    <scope>NUCLEOTIDE SEQUENCE</scope>
    <source>
        <strain evidence="8">DSM 3403</strain>
    </source>
</reference>
<dbReference type="InterPro" id="IPR041492">
    <property type="entry name" value="HAD_2"/>
</dbReference>
<keyword evidence="5" id="KW-0378">Hydrolase</keyword>
<organism evidence="8 9">
    <name type="scientific">Solitalea canadensis (strain ATCC 29591 / DSM 3403 / JCM 21819 / LMG 8368 / NBRC 15130 / NCIMB 12057 / USAM 9D)</name>
    <name type="common">Flexibacter canadensis</name>
    <dbReference type="NCBI Taxonomy" id="929556"/>
    <lineage>
        <taxon>Bacteria</taxon>
        <taxon>Pseudomonadati</taxon>
        <taxon>Bacteroidota</taxon>
        <taxon>Sphingobacteriia</taxon>
        <taxon>Sphingobacteriales</taxon>
        <taxon>Sphingobacteriaceae</taxon>
        <taxon>Solitalea</taxon>
    </lineage>
</organism>
<comment type="cofactor">
    <cofactor evidence="1 7">
        <name>Mg(2+)</name>
        <dbReference type="ChEBI" id="CHEBI:18420"/>
    </cofactor>
</comment>
<dbReference type="SUPFAM" id="SSF56784">
    <property type="entry name" value="HAD-like"/>
    <property type="match status" value="1"/>
</dbReference>
<dbReference type="Gene3D" id="3.40.50.1000">
    <property type="entry name" value="HAD superfamily/HAD-like"/>
    <property type="match status" value="1"/>
</dbReference>
<dbReference type="InterPro" id="IPR010023">
    <property type="entry name" value="KdsC_fam"/>
</dbReference>
<dbReference type="InterPro" id="IPR050793">
    <property type="entry name" value="CMP-NeuNAc_synthase"/>
</dbReference>
<dbReference type="Proteomes" id="UP000007590">
    <property type="component" value="Chromosome"/>
</dbReference>
<name>H8KV14_SOLCM</name>
<dbReference type="CDD" id="cd01630">
    <property type="entry name" value="HAD_KDO-like"/>
    <property type="match status" value="1"/>
</dbReference>
<dbReference type="STRING" id="929556.Solca_0899"/>
<evidence type="ECO:0000256" key="2">
    <source>
        <dbReference type="ARBA" id="ARBA00005893"/>
    </source>
</evidence>